<evidence type="ECO:0008006" key="9">
    <source>
        <dbReference type="Google" id="ProtNLM"/>
    </source>
</evidence>
<sequence length="520" mass="61095">MSKLLKLFNTVKYLKFTQIYFRLFYFVRARFRRASGFKYSFAKESVSTPLNLIDSCEYYSTHKDGEFSMLNLSKKFDDKINWNYSGYGKLWTYNLTYFEYLKEKEDVNLIYDFIENIESVKDGLEPFPISLRGINWIKFLTKYEIKDKKIDDSLYAQYYILLDNLEYHLLGNHLLENGFSLLFASFYFQDEILYKKAQVILEKELDEQILDDGAHFELSPMYHQLMLFRVLDCINIIENGEWRIENETLLDFLKDKAILMLQWLNVITYENGDVPLFNDSANCIAPTTKELTEYANRLKINFQFSIFNSQLKQSGYRKIKKENYECVVDVGEVGASYIPGHAHADTFNFELYIKSPITNYQSPFIVDSGLSTYNTGDKRDFERSTKAHNTVEINETNSSEVWGGFRVANRANIIKIVEKKDSINATHDGYNKKFGVLHTRSWVFEDDKIVINDIINKDCKAVARLHFHPDVTKEDIKEKIITNHKLQITNYNYAPEFNKTIKSLVVEIPFKKELKVEINI</sequence>
<organism evidence="7 8">
    <name type="scientific">Malaciobacter canalis</name>
    <dbReference type="NCBI Taxonomy" id="1912871"/>
    <lineage>
        <taxon>Bacteria</taxon>
        <taxon>Pseudomonadati</taxon>
        <taxon>Campylobacterota</taxon>
        <taxon>Epsilonproteobacteria</taxon>
        <taxon>Campylobacterales</taxon>
        <taxon>Arcobacteraceae</taxon>
        <taxon>Malaciobacter</taxon>
    </lineage>
</organism>
<evidence type="ECO:0000313" key="7">
    <source>
        <dbReference type="EMBL" id="PHO10277.1"/>
    </source>
</evidence>
<evidence type="ECO:0000256" key="1">
    <source>
        <dbReference type="ARBA" id="ARBA00004418"/>
    </source>
</evidence>
<dbReference type="SUPFAM" id="SSF48230">
    <property type="entry name" value="Chondroitin AC/alginate lyase"/>
    <property type="match status" value="1"/>
</dbReference>
<keyword evidence="8" id="KW-1185">Reference proteome</keyword>
<dbReference type="EMBL" id="NWVW01000004">
    <property type="protein sequence ID" value="PHO10277.1"/>
    <property type="molecule type" value="Genomic_DNA"/>
</dbReference>
<gene>
    <name evidence="7" type="ORF">CPG37_04325</name>
</gene>
<accession>A0ABX4LRT2</accession>
<comment type="subcellular location">
    <subcellularLocation>
        <location evidence="1">Periplasm</location>
    </subcellularLocation>
</comment>
<evidence type="ECO:0000256" key="2">
    <source>
        <dbReference type="ARBA" id="ARBA00022729"/>
    </source>
</evidence>
<feature type="domain" description="Heparinase II/III-like C-terminal" evidence="5">
    <location>
        <begin position="310"/>
        <end position="480"/>
    </location>
</feature>
<evidence type="ECO:0000256" key="4">
    <source>
        <dbReference type="ARBA" id="ARBA00023239"/>
    </source>
</evidence>
<dbReference type="InterPro" id="IPR008929">
    <property type="entry name" value="Chondroitin_lyas"/>
</dbReference>
<evidence type="ECO:0000259" key="6">
    <source>
        <dbReference type="Pfam" id="PF16889"/>
    </source>
</evidence>
<protein>
    <recommendedName>
        <fullName evidence="9">Heparin-sulfate lyase N-terminal domain-containing protein</fullName>
    </recommendedName>
</protein>
<dbReference type="Pfam" id="PF16889">
    <property type="entry name" value="Hepar_II_III_N"/>
    <property type="match status" value="1"/>
</dbReference>
<keyword evidence="3" id="KW-0574">Periplasm</keyword>
<keyword evidence="2" id="KW-0732">Signal</keyword>
<dbReference type="InterPro" id="IPR012480">
    <property type="entry name" value="Hepar_II_III_C"/>
</dbReference>
<dbReference type="RefSeq" id="WP_099333960.1">
    <property type="nucleotide sequence ID" value="NZ_CP042812.1"/>
</dbReference>
<comment type="caution">
    <text evidence="7">The sequence shown here is derived from an EMBL/GenBank/DDBJ whole genome shotgun (WGS) entry which is preliminary data.</text>
</comment>
<dbReference type="PANTHER" id="PTHR39210">
    <property type="entry name" value="HEPARIN-SULFATE LYASE"/>
    <property type="match status" value="1"/>
</dbReference>
<evidence type="ECO:0000313" key="8">
    <source>
        <dbReference type="Proteomes" id="UP000221384"/>
    </source>
</evidence>
<keyword evidence="4" id="KW-0456">Lyase</keyword>
<proteinExistence type="predicted"/>
<evidence type="ECO:0000256" key="3">
    <source>
        <dbReference type="ARBA" id="ARBA00022764"/>
    </source>
</evidence>
<dbReference type="InterPro" id="IPR031680">
    <property type="entry name" value="Hepar_II_III_N"/>
</dbReference>
<dbReference type="PANTHER" id="PTHR39210:SF1">
    <property type="entry name" value="HEPARIN-SULFATE LYASE"/>
    <property type="match status" value="1"/>
</dbReference>
<feature type="domain" description="Heparin-sulfate lyase N-terminal" evidence="6">
    <location>
        <begin position="167"/>
        <end position="284"/>
    </location>
</feature>
<dbReference type="Gene3D" id="1.50.10.100">
    <property type="entry name" value="Chondroitin AC/alginate lyase"/>
    <property type="match status" value="1"/>
</dbReference>
<dbReference type="Pfam" id="PF07940">
    <property type="entry name" value="Hepar_II_III_C"/>
    <property type="match status" value="1"/>
</dbReference>
<reference evidence="7 8" key="1">
    <citation type="submission" date="2017-09" db="EMBL/GenBank/DDBJ databases">
        <authorList>
            <person name="Perez-Cataluna A."/>
            <person name="Figueras M.J."/>
            <person name="Salas-Masso N."/>
        </authorList>
    </citation>
    <scope>NUCLEOTIDE SEQUENCE [LARGE SCALE GENOMIC DNA]</scope>
    <source>
        <strain evidence="7 8">F138-33</strain>
    </source>
</reference>
<name>A0ABX4LRT2_9BACT</name>
<dbReference type="Gene3D" id="2.70.98.70">
    <property type="match status" value="1"/>
</dbReference>
<evidence type="ECO:0000259" key="5">
    <source>
        <dbReference type="Pfam" id="PF07940"/>
    </source>
</evidence>
<dbReference type="Proteomes" id="UP000221384">
    <property type="component" value="Unassembled WGS sequence"/>
</dbReference>